<dbReference type="InterPro" id="IPR046342">
    <property type="entry name" value="CBS_dom_sf"/>
</dbReference>
<dbReference type="CDD" id="cd04590">
    <property type="entry name" value="CBS_pair_CorC_HlyC_assoc"/>
    <property type="match status" value="1"/>
</dbReference>
<evidence type="ECO:0000256" key="2">
    <source>
        <dbReference type="ARBA" id="ARBA00022692"/>
    </source>
</evidence>
<feature type="transmembrane region" description="Helical" evidence="9">
    <location>
        <begin position="145"/>
        <end position="164"/>
    </location>
</feature>
<keyword evidence="6" id="KW-0129">CBS domain</keyword>
<dbReference type="GeneID" id="39582075"/>
<dbReference type="InterPro" id="IPR044751">
    <property type="entry name" value="Ion_transp-like_CBS"/>
</dbReference>
<dbReference type="RefSeq" id="XP_028464447.1">
    <property type="nucleotide sequence ID" value="XM_028613597.1"/>
</dbReference>
<dbReference type="PROSITE" id="PS51371">
    <property type="entry name" value="CBS"/>
    <property type="match status" value="1"/>
</dbReference>
<proteinExistence type="predicted"/>
<feature type="compositionally biased region" description="Polar residues" evidence="8">
    <location>
        <begin position="617"/>
        <end position="632"/>
    </location>
</feature>
<evidence type="ECO:0000256" key="6">
    <source>
        <dbReference type="PROSITE-ProRule" id="PRU00703"/>
    </source>
</evidence>
<dbReference type="AlphaFoldDB" id="A0A3N2PQ51"/>
<keyword evidence="13" id="KW-1185">Reference proteome</keyword>
<dbReference type="GO" id="GO:0030026">
    <property type="term" value="P:intracellular manganese ion homeostasis"/>
    <property type="evidence" value="ECO:0007669"/>
    <property type="project" value="TreeGrafter"/>
</dbReference>
<dbReference type="GO" id="GO:0010960">
    <property type="term" value="P:magnesium ion homeostasis"/>
    <property type="evidence" value="ECO:0007669"/>
    <property type="project" value="InterPro"/>
</dbReference>
<dbReference type="OrthoDB" id="5353557at2759"/>
<feature type="transmembrane region" description="Helical" evidence="9">
    <location>
        <begin position="176"/>
        <end position="196"/>
    </location>
</feature>
<keyword evidence="2 7" id="KW-0812">Transmembrane</keyword>
<evidence type="ECO:0000259" key="11">
    <source>
        <dbReference type="PROSITE" id="PS51846"/>
    </source>
</evidence>
<dbReference type="FunFam" id="3.10.580.10:FF:000006">
    <property type="entry name" value="DUF21 and CBS domain protein"/>
    <property type="match status" value="1"/>
</dbReference>
<feature type="region of interest" description="Disordered" evidence="8">
    <location>
        <begin position="600"/>
        <end position="669"/>
    </location>
</feature>
<dbReference type="InterPro" id="IPR002550">
    <property type="entry name" value="CNNM"/>
</dbReference>
<dbReference type="SUPFAM" id="SSF54631">
    <property type="entry name" value="CBS-domain pair"/>
    <property type="match status" value="1"/>
</dbReference>
<dbReference type="STRING" id="1314773.A0A3N2PQ51"/>
<feature type="compositionally biased region" description="Polar residues" evidence="8">
    <location>
        <begin position="745"/>
        <end position="756"/>
    </location>
</feature>
<feature type="domain" description="CNNM transmembrane" evidence="11">
    <location>
        <begin position="55"/>
        <end position="240"/>
    </location>
</feature>
<name>A0A3N2PQ51_SODAK</name>
<accession>A0A3N2PQ51</accession>
<dbReference type="Proteomes" id="UP000272025">
    <property type="component" value="Unassembled WGS sequence"/>
</dbReference>
<keyword evidence="4 7" id="KW-1133">Transmembrane helix</keyword>
<dbReference type="PANTHER" id="PTHR12064:SF97">
    <property type="entry name" value="METAL TRANSPORTER CNNM-5"/>
    <property type="match status" value="1"/>
</dbReference>
<feature type="transmembrane region" description="Helical" evidence="9">
    <location>
        <begin position="60"/>
        <end position="84"/>
    </location>
</feature>
<dbReference type="GO" id="GO:0005737">
    <property type="term" value="C:cytoplasm"/>
    <property type="evidence" value="ECO:0007669"/>
    <property type="project" value="TreeGrafter"/>
</dbReference>
<organism evidence="12 13">
    <name type="scientific">Sodiomyces alkalinus (strain CBS 110278 / VKM F-3762 / F11)</name>
    <name type="common">Alkaliphilic filamentous fungus</name>
    <dbReference type="NCBI Taxonomy" id="1314773"/>
    <lineage>
        <taxon>Eukaryota</taxon>
        <taxon>Fungi</taxon>
        <taxon>Dikarya</taxon>
        <taxon>Ascomycota</taxon>
        <taxon>Pezizomycotina</taxon>
        <taxon>Sordariomycetes</taxon>
        <taxon>Hypocreomycetidae</taxon>
        <taxon>Glomerellales</taxon>
        <taxon>Plectosphaerellaceae</taxon>
        <taxon>Sodiomyces</taxon>
    </lineage>
</organism>
<evidence type="ECO:0000256" key="5">
    <source>
        <dbReference type="ARBA" id="ARBA00023136"/>
    </source>
</evidence>
<dbReference type="PROSITE" id="PS51846">
    <property type="entry name" value="CNNM"/>
    <property type="match status" value="1"/>
</dbReference>
<dbReference type="InterPro" id="IPR045095">
    <property type="entry name" value="ACDP"/>
</dbReference>
<feature type="compositionally biased region" description="Low complexity" evidence="8">
    <location>
        <begin position="641"/>
        <end position="655"/>
    </location>
</feature>
<feature type="region of interest" description="Disordered" evidence="8">
    <location>
        <begin position="717"/>
        <end position="772"/>
    </location>
</feature>
<sequence>MVARYAPRPGNSAGAFGIVRSSVLGLGRALTLGLSSVVAAPLGANSHYDEGPEETGAARWVLFVLAMVLVISGGAFAGLTIALMGQDNIYLQVLSGDPSEPQCNNARRVHNLLNRGKHWVLVTLLLANVVVNESLPVVLDRCLGGGVAAIVGSTVLIVIFGEVVPQSICVRYGLQIGGIMAKPVLVMMWLLAPIAWPIAKLLDWALGEDHGTVYKKSGLKTLVTLHKSLGDVGERLNQDEVTIISAVLDLKDKPVSSVMTPMEDVFVMAEDTVLDEKTMDKILSAGYSRIPIHAPGKPRDFVGMLLVKILITYDPEDSCQVKDFPLATLPETRPETSCLDIVNFFQEGKSHMVLVSEYPGEDRGVLGVVTLEDVIEELIGEEIIDESDVYIDVHKAIRRLTPAPKARPHKKDAESSASHVSENGKLIDVDEVAEPQASSEASGALPDGTLILSSSPGQHTATFLMRRSSAGPDGRLQESMVPVKANLEELKNQLKHLGPSNRNTHPLDTRSTTVKIKSIVGLTPSHTMSPSGLRPASLASERLDPNLEAIQREDESTPLIQPTVSGKGGAQAVRRSYGGAGMSEAQTRLAVQHTDDLASPTSTLELQMPTIWPEGGSTKTANGKSPGSTSGATGRERRKPGSSGTSTNSGVSEGNLTPKQHIARSGSISENVVETSSGVHKIIIQASSAEVEYLSNALGGWGGPGNKHAREELQVAVEEASEEDENASELTSSGGPSSSVPSASNDDGNGNQTSGNSEKKNKKKKKKKKGKS</sequence>
<evidence type="ECO:0000313" key="13">
    <source>
        <dbReference type="Proteomes" id="UP000272025"/>
    </source>
</evidence>
<evidence type="ECO:0000256" key="9">
    <source>
        <dbReference type="SAM" id="Phobius"/>
    </source>
</evidence>
<dbReference type="PANTHER" id="PTHR12064">
    <property type="entry name" value="METAL TRANSPORTER CNNM"/>
    <property type="match status" value="1"/>
</dbReference>
<evidence type="ECO:0000256" key="3">
    <source>
        <dbReference type="ARBA" id="ARBA00022737"/>
    </source>
</evidence>
<dbReference type="Pfam" id="PF01595">
    <property type="entry name" value="CNNM"/>
    <property type="match status" value="1"/>
</dbReference>
<keyword evidence="5 7" id="KW-0472">Membrane</keyword>
<evidence type="ECO:0000256" key="8">
    <source>
        <dbReference type="SAM" id="MobiDB-lite"/>
    </source>
</evidence>
<keyword evidence="3" id="KW-0677">Repeat</keyword>
<evidence type="ECO:0000256" key="1">
    <source>
        <dbReference type="ARBA" id="ARBA00004141"/>
    </source>
</evidence>
<feature type="compositionally biased region" description="Basic residues" evidence="8">
    <location>
        <begin position="760"/>
        <end position="772"/>
    </location>
</feature>
<dbReference type="InterPro" id="IPR000644">
    <property type="entry name" value="CBS_dom"/>
</dbReference>
<protein>
    <submittedName>
        <fullName evidence="12">DUF21-domain-containing protein</fullName>
    </submittedName>
</protein>
<evidence type="ECO:0000256" key="4">
    <source>
        <dbReference type="ARBA" id="ARBA00022989"/>
    </source>
</evidence>
<comment type="subcellular location">
    <subcellularLocation>
        <location evidence="1">Membrane</location>
        <topology evidence="1">Multi-pass membrane protein</topology>
    </subcellularLocation>
</comment>
<gene>
    <name evidence="12" type="ORF">SODALDRAFT_352578</name>
</gene>
<dbReference type="Gene3D" id="3.10.580.10">
    <property type="entry name" value="CBS-domain"/>
    <property type="match status" value="1"/>
</dbReference>
<dbReference type="GO" id="GO:0016020">
    <property type="term" value="C:membrane"/>
    <property type="evidence" value="ECO:0007669"/>
    <property type="project" value="UniProtKB-SubCell"/>
</dbReference>
<reference evidence="12 13" key="1">
    <citation type="journal article" date="2018" name="Mol. Ecol.">
        <title>The obligate alkalophilic soda-lake fungus Sodiomyces alkalinus has shifted to a protein diet.</title>
        <authorList>
            <person name="Grum-Grzhimaylo A.A."/>
            <person name="Falkoski D.L."/>
            <person name="van den Heuvel J."/>
            <person name="Valero-Jimenez C.A."/>
            <person name="Min B."/>
            <person name="Choi I.G."/>
            <person name="Lipzen A."/>
            <person name="Daum C.G."/>
            <person name="Aanen D.K."/>
            <person name="Tsang A."/>
            <person name="Henrissat B."/>
            <person name="Bilanenko E.N."/>
            <person name="de Vries R.P."/>
            <person name="van Kan J.A.L."/>
            <person name="Grigoriev I.V."/>
            <person name="Debets A.J.M."/>
        </authorList>
    </citation>
    <scope>NUCLEOTIDE SEQUENCE [LARGE SCALE GENOMIC DNA]</scope>
    <source>
        <strain evidence="12 13">F11</strain>
    </source>
</reference>
<feature type="domain" description="CBS" evidence="10">
    <location>
        <begin position="320"/>
        <end position="386"/>
    </location>
</feature>
<evidence type="ECO:0000256" key="7">
    <source>
        <dbReference type="PROSITE-ProRule" id="PRU01193"/>
    </source>
</evidence>
<evidence type="ECO:0000259" key="10">
    <source>
        <dbReference type="PROSITE" id="PS51371"/>
    </source>
</evidence>
<evidence type="ECO:0000313" key="12">
    <source>
        <dbReference type="EMBL" id="ROT36641.1"/>
    </source>
</evidence>
<dbReference type="EMBL" id="ML119059">
    <property type="protein sequence ID" value="ROT36641.1"/>
    <property type="molecule type" value="Genomic_DNA"/>
</dbReference>
<feature type="region of interest" description="Disordered" evidence="8">
    <location>
        <begin position="402"/>
        <end position="453"/>
    </location>
</feature>
<feature type="compositionally biased region" description="Low complexity" evidence="8">
    <location>
        <begin position="728"/>
        <end position="744"/>
    </location>
</feature>